<keyword evidence="3" id="KW-1185">Reference proteome</keyword>
<evidence type="ECO:0000313" key="3">
    <source>
        <dbReference type="Proteomes" id="UP000539313"/>
    </source>
</evidence>
<organism evidence="2 3">
    <name type="scientific">Thermomonospora cellulosilytica</name>
    <dbReference type="NCBI Taxonomy" id="1411118"/>
    <lineage>
        <taxon>Bacteria</taxon>
        <taxon>Bacillati</taxon>
        <taxon>Actinomycetota</taxon>
        <taxon>Actinomycetes</taxon>
        <taxon>Streptosporangiales</taxon>
        <taxon>Thermomonosporaceae</taxon>
        <taxon>Thermomonospora</taxon>
    </lineage>
</organism>
<dbReference type="RefSeq" id="WP_182705424.1">
    <property type="nucleotide sequence ID" value="NZ_JACJII010000001.1"/>
</dbReference>
<dbReference type="Proteomes" id="UP000539313">
    <property type="component" value="Unassembled WGS sequence"/>
</dbReference>
<name>A0A7W3R7Z8_9ACTN</name>
<dbReference type="Pfam" id="PF13936">
    <property type="entry name" value="HTH_38"/>
    <property type="match status" value="1"/>
</dbReference>
<comment type="caution">
    <text evidence="2">The sequence shown here is derived from an EMBL/GenBank/DDBJ whole genome shotgun (WGS) entry which is preliminary data.</text>
</comment>
<feature type="domain" description="Transposase IS30-like HTH" evidence="1">
    <location>
        <begin position="5"/>
        <end position="41"/>
    </location>
</feature>
<reference evidence="2 3" key="1">
    <citation type="submission" date="2020-08" db="EMBL/GenBank/DDBJ databases">
        <title>Sequencing the genomes of 1000 actinobacteria strains.</title>
        <authorList>
            <person name="Klenk H.-P."/>
        </authorList>
    </citation>
    <scope>NUCLEOTIDE SEQUENCE [LARGE SCALE GENOMIC DNA]</scope>
    <source>
        <strain evidence="2 3">DSM 45823</strain>
    </source>
</reference>
<protein>
    <recommendedName>
        <fullName evidence="1">Transposase IS30-like HTH domain-containing protein</fullName>
    </recommendedName>
</protein>
<dbReference type="EMBL" id="JACJII010000001">
    <property type="protein sequence ID" value="MBA9003748.1"/>
    <property type="molecule type" value="Genomic_DNA"/>
</dbReference>
<proteinExistence type="predicted"/>
<dbReference type="AlphaFoldDB" id="A0A7W3R7Z8"/>
<dbReference type="InterPro" id="IPR036388">
    <property type="entry name" value="WH-like_DNA-bd_sf"/>
</dbReference>
<evidence type="ECO:0000313" key="2">
    <source>
        <dbReference type="EMBL" id="MBA9003748.1"/>
    </source>
</evidence>
<dbReference type="InterPro" id="IPR009057">
    <property type="entry name" value="Homeodomain-like_sf"/>
</dbReference>
<accession>A0A7W3R7Z8</accession>
<sequence>MAAGRPITDHDRRRVAELHAAGKTRNEIAREINRAQSTVSKIAAELGLTFDRRRTAEATRAKQADAKARRAQLALNLLADAERMRAQLWEPATIYNFGGKDNDYNERQVDKPPPRDQRDIAHTTGILIDKHIRLIEVDADQGIDDGKAMLTQLATALGQAWAAGQNTQQ</sequence>
<evidence type="ECO:0000259" key="1">
    <source>
        <dbReference type="Pfam" id="PF13936"/>
    </source>
</evidence>
<gene>
    <name evidence="2" type="ORF">HNR21_002630</name>
</gene>
<dbReference type="SUPFAM" id="SSF46689">
    <property type="entry name" value="Homeodomain-like"/>
    <property type="match status" value="1"/>
</dbReference>
<dbReference type="Gene3D" id="1.10.10.10">
    <property type="entry name" value="Winged helix-like DNA-binding domain superfamily/Winged helix DNA-binding domain"/>
    <property type="match status" value="1"/>
</dbReference>
<dbReference type="InterPro" id="IPR025246">
    <property type="entry name" value="IS30-like_HTH"/>
</dbReference>